<keyword evidence="6" id="KW-0472">Membrane</keyword>
<reference evidence="9" key="1">
    <citation type="submission" date="2020-11" db="EMBL/GenBank/DDBJ databases">
        <authorList>
            <person name="Tran Van P."/>
        </authorList>
    </citation>
    <scope>NUCLEOTIDE SEQUENCE</scope>
</reference>
<dbReference type="GO" id="GO:0005771">
    <property type="term" value="C:multivesicular body"/>
    <property type="evidence" value="ECO:0007669"/>
    <property type="project" value="TreeGrafter"/>
</dbReference>
<comment type="subcellular location">
    <subcellularLocation>
        <location evidence="1">Endosome membrane</location>
    </subcellularLocation>
</comment>
<evidence type="ECO:0000256" key="5">
    <source>
        <dbReference type="ARBA" id="ARBA00022927"/>
    </source>
</evidence>
<evidence type="ECO:0000256" key="2">
    <source>
        <dbReference type="ARBA" id="ARBA00006190"/>
    </source>
</evidence>
<dbReference type="OrthoDB" id="441172at2759"/>
<evidence type="ECO:0000256" key="8">
    <source>
        <dbReference type="SAM" id="MobiDB-lite"/>
    </source>
</evidence>
<name>A0A7R8WER1_9CRUS</name>
<evidence type="ECO:0000313" key="9">
    <source>
        <dbReference type="EMBL" id="CAD7230297.1"/>
    </source>
</evidence>
<feature type="region of interest" description="Disordered" evidence="8">
    <location>
        <begin position="165"/>
        <end position="235"/>
    </location>
</feature>
<dbReference type="GO" id="GO:0000815">
    <property type="term" value="C:ESCRT III complex"/>
    <property type="evidence" value="ECO:0007669"/>
    <property type="project" value="TreeGrafter"/>
</dbReference>
<feature type="coiled-coil region" evidence="7">
    <location>
        <begin position="14"/>
        <end position="41"/>
    </location>
</feature>
<evidence type="ECO:0000256" key="4">
    <source>
        <dbReference type="ARBA" id="ARBA00022753"/>
    </source>
</evidence>
<dbReference type="AlphaFoldDB" id="A0A7R8WER1"/>
<gene>
    <name evidence="9" type="ORF">CTOB1V02_LOCUS8158</name>
</gene>
<dbReference type="Pfam" id="PF03357">
    <property type="entry name" value="Snf7"/>
    <property type="match status" value="1"/>
</dbReference>
<keyword evidence="3" id="KW-0813">Transport</keyword>
<evidence type="ECO:0000256" key="3">
    <source>
        <dbReference type="ARBA" id="ARBA00022448"/>
    </source>
</evidence>
<accession>A0A7R8WER1</accession>
<keyword evidence="4" id="KW-0967">Endosome</keyword>
<dbReference type="GO" id="GO:0032511">
    <property type="term" value="P:late endosome to vacuole transport via multivesicular body sorting pathway"/>
    <property type="evidence" value="ECO:0007669"/>
    <property type="project" value="TreeGrafter"/>
</dbReference>
<keyword evidence="7" id="KW-0175">Coiled coil</keyword>
<keyword evidence="5" id="KW-0653">Protein transport</keyword>
<protein>
    <submittedName>
        <fullName evidence="9">Uncharacterized protein</fullName>
    </submittedName>
</protein>
<dbReference type="GO" id="GO:0006900">
    <property type="term" value="P:vesicle budding from membrane"/>
    <property type="evidence" value="ECO:0007669"/>
    <property type="project" value="TreeGrafter"/>
</dbReference>
<organism evidence="9">
    <name type="scientific">Cyprideis torosa</name>
    <dbReference type="NCBI Taxonomy" id="163714"/>
    <lineage>
        <taxon>Eukaryota</taxon>
        <taxon>Metazoa</taxon>
        <taxon>Ecdysozoa</taxon>
        <taxon>Arthropoda</taxon>
        <taxon>Crustacea</taxon>
        <taxon>Oligostraca</taxon>
        <taxon>Ostracoda</taxon>
        <taxon>Podocopa</taxon>
        <taxon>Podocopida</taxon>
        <taxon>Cytherocopina</taxon>
        <taxon>Cytheroidea</taxon>
        <taxon>Cytherideidae</taxon>
        <taxon>Cyprideis</taxon>
    </lineage>
</organism>
<dbReference type="Gene3D" id="6.10.140.1230">
    <property type="match status" value="1"/>
</dbReference>
<dbReference type="GO" id="GO:0015031">
    <property type="term" value="P:protein transport"/>
    <property type="evidence" value="ECO:0007669"/>
    <property type="project" value="UniProtKB-KW"/>
</dbReference>
<proteinExistence type="inferred from homology"/>
<dbReference type="InterPro" id="IPR005024">
    <property type="entry name" value="Snf7_fam"/>
</dbReference>
<evidence type="ECO:0000256" key="6">
    <source>
        <dbReference type="ARBA" id="ARBA00023136"/>
    </source>
</evidence>
<comment type="similarity">
    <text evidence="2">Belongs to the SNF7 family.</text>
</comment>
<dbReference type="EMBL" id="OB662590">
    <property type="protein sequence ID" value="CAD7230297.1"/>
    <property type="molecule type" value="Genomic_DNA"/>
</dbReference>
<dbReference type="PANTHER" id="PTHR22761">
    <property type="entry name" value="CHARGED MULTIVESICULAR BODY PROTEIN"/>
    <property type="match status" value="1"/>
</dbReference>
<evidence type="ECO:0000256" key="7">
    <source>
        <dbReference type="SAM" id="Coils"/>
    </source>
</evidence>
<evidence type="ECO:0000256" key="1">
    <source>
        <dbReference type="ARBA" id="ARBA00004608"/>
    </source>
</evidence>
<dbReference type="PANTHER" id="PTHR22761:SF5">
    <property type="entry name" value="CHARGED MULTIVESICULAR BODY PROTEIN 6"/>
    <property type="match status" value="1"/>
</dbReference>
<sequence length="235" mass="26915">MGGWFSRKSRVTDHDRAVLQLKKQRDQLHQYQQRIKSLMDKEREMARSLLSEGKKDRARLLLRKKRCQENLLVRAQAQMDKVEELTHDLEFSQVQKEVVDSLKVGNDALKQANALFNIEEIEKIMEETEEGIEKQREIDALLSGTLSKEDEEDAERDLAALLTTTLPEEDFIENDPTTVLPEVPTDKLQTPEPLPAEQAVEVEKDRRGSSLSPKTKEKKRSSPSKKAEKIPVIAS</sequence>